<dbReference type="EMBL" id="JACGCM010001166">
    <property type="protein sequence ID" value="KAF6160150.1"/>
    <property type="molecule type" value="Genomic_DNA"/>
</dbReference>
<accession>A0A7J7MZE8</accession>
<dbReference type="PANTHER" id="PTHR34567">
    <property type="entry name" value="FK506-BINDING-LIKE PROTEIN"/>
    <property type="match status" value="1"/>
</dbReference>
<comment type="caution">
    <text evidence="2">The sequence shown here is derived from an EMBL/GenBank/DDBJ whole genome shotgun (WGS) entry which is preliminary data.</text>
</comment>
<protein>
    <submittedName>
        <fullName evidence="2">Uncharacterized protein</fullName>
    </submittedName>
</protein>
<proteinExistence type="predicted"/>
<dbReference type="AlphaFoldDB" id="A0A7J7MZE8"/>
<organism evidence="2 3">
    <name type="scientific">Kingdonia uniflora</name>
    <dbReference type="NCBI Taxonomy" id="39325"/>
    <lineage>
        <taxon>Eukaryota</taxon>
        <taxon>Viridiplantae</taxon>
        <taxon>Streptophyta</taxon>
        <taxon>Embryophyta</taxon>
        <taxon>Tracheophyta</taxon>
        <taxon>Spermatophyta</taxon>
        <taxon>Magnoliopsida</taxon>
        <taxon>Ranunculales</taxon>
        <taxon>Circaeasteraceae</taxon>
        <taxon>Kingdonia</taxon>
    </lineage>
</organism>
<sequence>MADWRENRGYNYNQTSIRSYRAKPPIGNQPTVPNWEKKFCAKSGMPWGRLLDAQDGMSYYKGVMEWNDLEAEEAFYKAKSRYWAEINRLGSDISLPDPDIYIDNVDWNAKVDPELVLELDKVEEYVDSQERTYDNVVILPIELRSVDYQLKNPSGWGDDEKVIPTGWGDIEEKVIPTGWGEIEDNTNFEKKPIEAANMSFERNANENPWEVGNTGWNAGMGVKNWDHSAEKSWNCSKDNPREGLYVDGSAAVETDAWGYSGDKSCWNKDNPSKGISVEGIAAVDGWGHSGNKSWDTNRSNTNDFRSSNWNSVGNSGGWGSWNENHRKRENSGQYMSRYKTSRFQGDEYHNNMNWNDYRGRKRVSFAYGQKNKPSPNPKQWNCGPISHQKPGEVRNSWV</sequence>
<keyword evidence="3" id="KW-1185">Reference proteome</keyword>
<feature type="region of interest" description="Disordered" evidence="1">
    <location>
        <begin position="367"/>
        <end position="398"/>
    </location>
</feature>
<dbReference type="PANTHER" id="PTHR34567:SF3">
    <property type="entry name" value="FK506-BINDING-LIKE PROTEIN"/>
    <property type="match status" value="1"/>
</dbReference>
<evidence type="ECO:0000256" key="1">
    <source>
        <dbReference type="SAM" id="MobiDB-lite"/>
    </source>
</evidence>
<evidence type="ECO:0000313" key="3">
    <source>
        <dbReference type="Proteomes" id="UP000541444"/>
    </source>
</evidence>
<name>A0A7J7MZE8_9MAGN</name>
<dbReference type="OrthoDB" id="1899291at2759"/>
<dbReference type="Proteomes" id="UP000541444">
    <property type="component" value="Unassembled WGS sequence"/>
</dbReference>
<reference evidence="2 3" key="1">
    <citation type="journal article" date="2020" name="IScience">
        <title>Genome Sequencing of the Endangered Kingdonia uniflora (Circaeasteraceae, Ranunculales) Reveals Potential Mechanisms of Evolutionary Specialization.</title>
        <authorList>
            <person name="Sun Y."/>
            <person name="Deng T."/>
            <person name="Zhang A."/>
            <person name="Moore M.J."/>
            <person name="Landis J.B."/>
            <person name="Lin N."/>
            <person name="Zhang H."/>
            <person name="Zhang X."/>
            <person name="Huang J."/>
            <person name="Zhang X."/>
            <person name="Sun H."/>
            <person name="Wang H."/>
        </authorList>
    </citation>
    <scope>NUCLEOTIDE SEQUENCE [LARGE SCALE GENOMIC DNA]</scope>
    <source>
        <strain evidence="2">TB1705</strain>
        <tissue evidence="2">Leaf</tissue>
    </source>
</reference>
<evidence type="ECO:0000313" key="2">
    <source>
        <dbReference type="EMBL" id="KAF6160150.1"/>
    </source>
</evidence>
<gene>
    <name evidence="2" type="ORF">GIB67_016586</name>
</gene>